<gene>
    <name evidence="3" type="ORF">H0921_11015</name>
</gene>
<dbReference type="SUPFAM" id="SSF88659">
    <property type="entry name" value="Sigma3 and sigma4 domains of RNA polymerase sigma factors"/>
    <property type="match status" value="1"/>
</dbReference>
<evidence type="ECO:0000313" key="4">
    <source>
        <dbReference type="Proteomes" id="UP000542342"/>
    </source>
</evidence>
<dbReference type="Pfam" id="PF08281">
    <property type="entry name" value="Sigma70_r4_2"/>
    <property type="match status" value="1"/>
</dbReference>
<dbReference type="AlphaFoldDB" id="A0A7V8VEZ9"/>
<reference evidence="3 4" key="1">
    <citation type="submission" date="2020-07" db="EMBL/GenBank/DDBJ databases">
        <title>Thermogemmata thermophila gen. nov., sp. nov., a novel moderate thermophilic planctomycete from a Kamchatka hot spring.</title>
        <authorList>
            <person name="Elcheninov A.G."/>
            <person name="Podosokorskaya O.A."/>
            <person name="Kovaleva O.L."/>
            <person name="Novikov A."/>
            <person name="Bonch-Osmolovskaya E.A."/>
            <person name="Toshchakov S.V."/>
            <person name="Kublanov I.V."/>
        </authorList>
    </citation>
    <scope>NUCLEOTIDE SEQUENCE [LARGE SCALE GENOMIC DNA]</scope>
    <source>
        <strain evidence="3 4">2918</strain>
    </source>
</reference>
<feature type="signal peptide" evidence="1">
    <location>
        <begin position="1"/>
        <end position="32"/>
    </location>
</feature>
<keyword evidence="1" id="KW-0732">Signal</keyword>
<dbReference type="GO" id="GO:0006352">
    <property type="term" value="P:DNA-templated transcription initiation"/>
    <property type="evidence" value="ECO:0007669"/>
    <property type="project" value="InterPro"/>
</dbReference>
<dbReference type="GO" id="GO:0016987">
    <property type="term" value="F:sigma factor activity"/>
    <property type="evidence" value="ECO:0007669"/>
    <property type="project" value="InterPro"/>
</dbReference>
<feature type="chain" id="PRO_5030551515" evidence="1">
    <location>
        <begin position="33"/>
        <end position="191"/>
    </location>
</feature>
<evidence type="ECO:0000256" key="1">
    <source>
        <dbReference type="SAM" id="SignalP"/>
    </source>
</evidence>
<comment type="caution">
    <text evidence="3">The sequence shown here is derived from an EMBL/GenBank/DDBJ whole genome shotgun (WGS) entry which is preliminary data.</text>
</comment>
<sequence length="191" mass="21606">MARSHGESSGSRRMMMAAMVLGALASTPAARASPPPQVVTDISKYCQACWRNARLPADRWEDCTHEVFVRLLERLGAEGWTSVLDAEDTQERREFLRAIDTVRKRVQRERKLQALPADLSAPAPLLLPQEEREFLAQQALHLLTPRQQRVLQLVADGWKVPDIARELGTTPARISDEKYKAIRKLQHHLGL</sequence>
<keyword evidence="4" id="KW-1185">Reference proteome</keyword>
<feature type="domain" description="RNA polymerase sigma factor 70 region 4 type 2" evidence="2">
    <location>
        <begin position="136"/>
        <end position="185"/>
    </location>
</feature>
<evidence type="ECO:0000313" key="3">
    <source>
        <dbReference type="EMBL" id="MBA2226690.1"/>
    </source>
</evidence>
<dbReference type="GO" id="GO:0003677">
    <property type="term" value="F:DNA binding"/>
    <property type="evidence" value="ECO:0007669"/>
    <property type="project" value="InterPro"/>
</dbReference>
<dbReference type="EMBL" id="JACEFB010000007">
    <property type="protein sequence ID" value="MBA2226690.1"/>
    <property type="molecule type" value="Genomic_DNA"/>
</dbReference>
<accession>A0A7V8VEZ9</accession>
<proteinExistence type="predicted"/>
<organism evidence="3 4">
    <name type="scientific">Thermogemmata fonticola</name>
    <dbReference type="NCBI Taxonomy" id="2755323"/>
    <lineage>
        <taxon>Bacteria</taxon>
        <taxon>Pseudomonadati</taxon>
        <taxon>Planctomycetota</taxon>
        <taxon>Planctomycetia</taxon>
        <taxon>Gemmatales</taxon>
        <taxon>Gemmataceae</taxon>
        <taxon>Thermogemmata</taxon>
    </lineage>
</organism>
<dbReference type="InterPro" id="IPR013249">
    <property type="entry name" value="RNA_pol_sigma70_r4_t2"/>
</dbReference>
<protein>
    <submittedName>
        <fullName evidence="3">Sigma-70 family RNA polymerase sigma factor</fullName>
    </submittedName>
</protein>
<dbReference type="RefSeq" id="WP_194538135.1">
    <property type="nucleotide sequence ID" value="NZ_JACEFB010000007.1"/>
</dbReference>
<dbReference type="Gene3D" id="1.10.10.10">
    <property type="entry name" value="Winged helix-like DNA-binding domain superfamily/Winged helix DNA-binding domain"/>
    <property type="match status" value="1"/>
</dbReference>
<dbReference type="InterPro" id="IPR036388">
    <property type="entry name" value="WH-like_DNA-bd_sf"/>
</dbReference>
<name>A0A7V8VEZ9_9BACT</name>
<dbReference type="InterPro" id="IPR013324">
    <property type="entry name" value="RNA_pol_sigma_r3/r4-like"/>
</dbReference>
<dbReference type="Proteomes" id="UP000542342">
    <property type="component" value="Unassembled WGS sequence"/>
</dbReference>
<evidence type="ECO:0000259" key="2">
    <source>
        <dbReference type="Pfam" id="PF08281"/>
    </source>
</evidence>